<dbReference type="EMBL" id="JALJXV010000002">
    <property type="protein sequence ID" value="MCP1673665.1"/>
    <property type="molecule type" value="Genomic_DNA"/>
</dbReference>
<dbReference type="Gene3D" id="2.60.40.420">
    <property type="entry name" value="Cupredoxins - blue copper proteins"/>
    <property type="match status" value="1"/>
</dbReference>
<dbReference type="SUPFAM" id="SSF49503">
    <property type="entry name" value="Cupredoxins"/>
    <property type="match status" value="1"/>
</dbReference>
<sequence length="225" mass="24699">MVLRRLALLSALLPACVAAHGSTLHLQIIGSDGAALEHAVAYFDVESGTATAGTHAEMDHRDMQYQPHVLPVQRGTLVDFPNRDQVRHHVYSFSPAKRFELPLYSGRPAEPVLFDVAGSVVLGCNIHDHMVGYILVLDSAHFAAAGDDGGYRLTRPSDADDAELVIWHPVLERQGAVHRQVVAADVGDLVVELDVLDEPPAGPEGLQHQRRRGLEERFQRHRGHD</sequence>
<dbReference type="InterPro" id="IPR034242">
    <property type="entry name" value="MauL"/>
</dbReference>
<evidence type="ECO:0000256" key="2">
    <source>
        <dbReference type="SAM" id="SignalP"/>
    </source>
</evidence>
<dbReference type="Proteomes" id="UP001205843">
    <property type="component" value="Unassembled WGS sequence"/>
</dbReference>
<comment type="caution">
    <text evidence="3">The sequence shown here is derived from an EMBL/GenBank/DDBJ whole genome shotgun (WGS) entry which is preliminary data.</text>
</comment>
<feature type="chain" id="PRO_5042189891" evidence="2">
    <location>
        <begin position="22"/>
        <end position="225"/>
    </location>
</feature>
<keyword evidence="4" id="KW-1185">Reference proteome</keyword>
<dbReference type="CDD" id="cd04221">
    <property type="entry name" value="MauL"/>
    <property type="match status" value="1"/>
</dbReference>
<evidence type="ECO:0000256" key="1">
    <source>
        <dbReference type="SAM" id="MobiDB-lite"/>
    </source>
</evidence>
<dbReference type="InterPro" id="IPR008972">
    <property type="entry name" value="Cupredoxin"/>
</dbReference>
<reference evidence="3" key="1">
    <citation type="submission" date="2022-03" db="EMBL/GenBank/DDBJ databases">
        <title>Genomic Encyclopedia of Type Strains, Phase III (KMG-III): the genomes of soil and plant-associated and newly described type strains.</title>
        <authorList>
            <person name="Whitman W."/>
        </authorList>
    </citation>
    <scope>NUCLEOTIDE SEQUENCE</scope>
    <source>
        <strain evidence="3">ANL 6-2</strain>
    </source>
</reference>
<gene>
    <name evidence="3" type="ORF">J2T57_000764</name>
</gene>
<protein>
    <submittedName>
        <fullName evidence="3">Plastocyanin</fullName>
    </submittedName>
</protein>
<evidence type="ECO:0000313" key="3">
    <source>
        <dbReference type="EMBL" id="MCP1673665.1"/>
    </source>
</evidence>
<feature type="signal peptide" evidence="2">
    <location>
        <begin position="1"/>
        <end position="21"/>
    </location>
</feature>
<accession>A0AAE3G162</accession>
<feature type="region of interest" description="Disordered" evidence="1">
    <location>
        <begin position="200"/>
        <end position="225"/>
    </location>
</feature>
<dbReference type="AlphaFoldDB" id="A0AAE3G162"/>
<organism evidence="3 4">
    <name type="scientific">Natronocella acetinitrilica</name>
    <dbReference type="NCBI Taxonomy" id="414046"/>
    <lineage>
        <taxon>Bacteria</taxon>
        <taxon>Pseudomonadati</taxon>
        <taxon>Pseudomonadota</taxon>
        <taxon>Gammaproteobacteria</taxon>
        <taxon>Chromatiales</taxon>
        <taxon>Ectothiorhodospiraceae</taxon>
        <taxon>Natronocella</taxon>
    </lineage>
</organism>
<dbReference type="RefSeq" id="WP_253474475.1">
    <property type="nucleotide sequence ID" value="NZ_JALJXV010000002.1"/>
</dbReference>
<name>A0AAE3G162_9GAMM</name>
<proteinExistence type="predicted"/>
<evidence type="ECO:0000313" key="4">
    <source>
        <dbReference type="Proteomes" id="UP001205843"/>
    </source>
</evidence>
<keyword evidence="2" id="KW-0732">Signal</keyword>